<dbReference type="GO" id="GO:0015035">
    <property type="term" value="F:protein-disulfide reductase activity"/>
    <property type="evidence" value="ECO:0007669"/>
    <property type="project" value="UniProtKB-UniRule"/>
</dbReference>
<organism evidence="11 12">
    <name type="scientific">Acidaminococcus fermentans</name>
    <dbReference type="NCBI Taxonomy" id="905"/>
    <lineage>
        <taxon>Bacteria</taxon>
        <taxon>Bacillati</taxon>
        <taxon>Bacillota</taxon>
        <taxon>Negativicutes</taxon>
        <taxon>Acidaminococcales</taxon>
        <taxon>Acidaminococcaceae</taxon>
        <taxon>Acidaminococcus</taxon>
    </lineage>
</organism>
<gene>
    <name evidence="11" type="primary">trxA</name>
    <name evidence="11" type="ORF">FX155_09565</name>
</gene>
<dbReference type="Pfam" id="PF00085">
    <property type="entry name" value="Thioredoxin"/>
    <property type="match status" value="1"/>
</dbReference>
<keyword evidence="3" id="KW-0249">Electron transport</keyword>
<sequence length="105" mass="11559">MEMMHIGSADAFDKLIQDAGKPVLVDFWATWCGPCRMLAPVIEDLAAEHPEVQFAKLDVDQVPDVAMRFNVSAIPTVVLFKAGKEVQRFVGVEPKSAYEQALAVL</sequence>
<reference evidence="11 12" key="1">
    <citation type="submission" date="2019-08" db="EMBL/GenBank/DDBJ databases">
        <title>In-depth cultivation of the pig gut microbiome towards novel bacterial diversity and tailored functional studies.</title>
        <authorList>
            <person name="Wylensek D."/>
            <person name="Hitch T.C.A."/>
            <person name="Clavel T."/>
        </authorList>
    </citation>
    <scope>NUCLEOTIDE SEQUENCE [LARGE SCALE GENOMIC DNA]</scope>
    <source>
        <strain evidence="11 12">WCA-389-WT-5B</strain>
    </source>
</reference>
<dbReference type="PIRSF" id="PIRSF000077">
    <property type="entry name" value="Thioredoxin"/>
    <property type="match status" value="1"/>
</dbReference>
<evidence type="ECO:0000256" key="1">
    <source>
        <dbReference type="ARBA" id="ARBA00020570"/>
    </source>
</evidence>
<feature type="domain" description="Thioredoxin" evidence="10">
    <location>
        <begin position="1"/>
        <end position="105"/>
    </location>
</feature>
<dbReference type="OrthoDB" id="9790390at2"/>
<dbReference type="PANTHER" id="PTHR43601:SF3">
    <property type="entry name" value="THIOREDOXIN, MITOCHONDRIAL"/>
    <property type="match status" value="1"/>
</dbReference>
<dbReference type="EMBL" id="VULN01000014">
    <property type="protein sequence ID" value="MSS82839.1"/>
    <property type="molecule type" value="Genomic_DNA"/>
</dbReference>
<protein>
    <recommendedName>
        <fullName evidence="1 6">Thioredoxin</fullName>
    </recommendedName>
</protein>
<dbReference type="PANTHER" id="PTHR43601">
    <property type="entry name" value="THIOREDOXIN, MITOCHONDRIAL"/>
    <property type="match status" value="1"/>
</dbReference>
<evidence type="ECO:0000256" key="5">
    <source>
        <dbReference type="ARBA" id="ARBA00023284"/>
    </source>
</evidence>
<evidence type="ECO:0000256" key="4">
    <source>
        <dbReference type="ARBA" id="ARBA00023157"/>
    </source>
</evidence>
<evidence type="ECO:0000259" key="10">
    <source>
        <dbReference type="PROSITE" id="PS51352"/>
    </source>
</evidence>
<dbReference type="InterPro" id="IPR036249">
    <property type="entry name" value="Thioredoxin-like_sf"/>
</dbReference>
<dbReference type="AlphaFoldDB" id="A0A6N7VMC2"/>
<evidence type="ECO:0000256" key="2">
    <source>
        <dbReference type="ARBA" id="ARBA00022448"/>
    </source>
</evidence>
<dbReference type="Proteomes" id="UP000441455">
    <property type="component" value="Unassembled WGS sequence"/>
</dbReference>
<keyword evidence="4 9" id="KW-1015">Disulfide bond</keyword>
<feature type="site" description="Deprotonates C-terminal active site Cys" evidence="8">
    <location>
        <position position="26"/>
    </location>
</feature>
<dbReference type="PRINTS" id="PR00421">
    <property type="entry name" value="THIOREDOXIN"/>
</dbReference>
<dbReference type="PROSITE" id="PS00194">
    <property type="entry name" value="THIOREDOXIN_1"/>
    <property type="match status" value="1"/>
</dbReference>
<dbReference type="InterPro" id="IPR017937">
    <property type="entry name" value="Thioredoxin_CS"/>
</dbReference>
<evidence type="ECO:0000256" key="3">
    <source>
        <dbReference type="ARBA" id="ARBA00022982"/>
    </source>
</evidence>
<dbReference type="NCBIfam" id="TIGR01068">
    <property type="entry name" value="thioredoxin"/>
    <property type="match status" value="1"/>
</dbReference>
<name>A0A6N7VMC2_ACIFE</name>
<feature type="disulfide bond" description="Redox-active" evidence="9">
    <location>
        <begin position="32"/>
        <end position="35"/>
    </location>
</feature>
<keyword evidence="2" id="KW-0813">Transport</keyword>
<dbReference type="InterPro" id="IPR005746">
    <property type="entry name" value="Thioredoxin"/>
</dbReference>
<evidence type="ECO:0000256" key="8">
    <source>
        <dbReference type="PIRSR" id="PIRSR000077-1"/>
    </source>
</evidence>
<proteinExistence type="inferred from homology"/>
<evidence type="ECO:0000256" key="7">
    <source>
        <dbReference type="PIRNR" id="PIRNR000077"/>
    </source>
</evidence>
<feature type="site" description="Contributes to redox potential value" evidence="8">
    <location>
        <position position="33"/>
    </location>
</feature>
<accession>A0A6N7VMC2</accession>
<dbReference type="CDD" id="cd02947">
    <property type="entry name" value="TRX_family"/>
    <property type="match status" value="1"/>
</dbReference>
<evidence type="ECO:0000313" key="11">
    <source>
        <dbReference type="EMBL" id="MSS82839.1"/>
    </source>
</evidence>
<dbReference type="SUPFAM" id="SSF52833">
    <property type="entry name" value="Thioredoxin-like"/>
    <property type="match status" value="1"/>
</dbReference>
<feature type="active site" description="Nucleophile" evidence="8">
    <location>
        <position position="35"/>
    </location>
</feature>
<keyword evidence="5 9" id="KW-0676">Redox-active center</keyword>
<dbReference type="PROSITE" id="PS51352">
    <property type="entry name" value="THIOREDOXIN_2"/>
    <property type="match status" value="1"/>
</dbReference>
<feature type="active site" description="Nucleophile" evidence="8">
    <location>
        <position position="32"/>
    </location>
</feature>
<dbReference type="FunFam" id="3.40.30.10:FF:000001">
    <property type="entry name" value="Thioredoxin"/>
    <property type="match status" value="1"/>
</dbReference>
<dbReference type="GO" id="GO:0045454">
    <property type="term" value="P:cell redox homeostasis"/>
    <property type="evidence" value="ECO:0007669"/>
    <property type="project" value="TreeGrafter"/>
</dbReference>
<dbReference type="Gene3D" id="3.40.30.10">
    <property type="entry name" value="Glutaredoxin"/>
    <property type="match status" value="1"/>
</dbReference>
<dbReference type="InterPro" id="IPR013766">
    <property type="entry name" value="Thioredoxin_domain"/>
</dbReference>
<comment type="caution">
    <text evidence="11">The sequence shown here is derived from an EMBL/GenBank/DDBJ whole genome shotgun (WGS) entry which is preliminary data.</text>
</comment>
<evidence type="ECO:0000256" key="9">
    <source>
        <dbReference type="PIRSR" id="PIRSR000077-4"/>
    </source>
</evidence>
<feature type="site" description="Contributes to redox potential value" evidence="8">
    <location>
        <position position="34"/>
    </location>
</feature>
<comment type="similarity">
    <text evidence="7">Belongs to the thioredoxin family.</text>
</comment>
<evidence type="ECO:0000256" key="6">
    <source>
        <dbReference type="NCBIfam" id="TIGR01068"/>
    </source>
</evidence>
<evidence type="ECO:0000313" key="12">
    <source>
        <dbReference type="Proteomes" id="UP000441455"/>
    </source>
</evidence>